<dbReference type="STRING" id="98403.A0A151GNC1"/>
<reference evidence="1 2" key="1">
    <citation type="journal article" date="2016" name="Sci. Rep.">
        <title>Insights into Adaptations to a Near-Obligate Nematode Endoparasitic Lifestyle from the Finished Genome of Drechmeria coniospora.</title>
        <authorList>
            <person name="Zhang L."/>
            <person name="Zhou Z."/>
            <person name="Guo Q."/>
            <person name="Fokkens L."/>
            <person name="Miskei M."/>
            <person name="Pocsi I."/>
            <person name="Zhang W."/>
            <person name="Chen M."/>
            <person name="Wang L."/>
            <person name="Sun Y."/>
            <person name="Donzelli B.G."/>
            <person name="Gibson D.M."/>
            <person name="Nelson D.R."/>
            <person name="Luo J.G."/>
            <person name="Rep M."/>
            <person name="Liu H."/>
            <person name="Yang S."/>
            <person name="Wang J."/>
            <person name="Krasnoff S.B."/>
            <person name="Xu Y."/>
            <person name="Molnar I."/>
            <person name="Lin M."/>
        </authorList>
    </citation>
    <scope>NUCLEOTIDE SEQUENCE [LARGE SCALE GENOMIC DNA]</scope>
    <source>
        <strain evidence="1 2">ARSEF 6962</strain>
    </source>
</reference>
<evidence type="ECO:0000313" key="1">
    <source>
        <dbReference type="EMBL" id="KYK58590.1"/>
    </source>
</evidence>
<comment type="caution">
    <text evidence="1">The sequence shown here is derived from an EMBL/GenBank/DDBJ whole genome shotgun (WGS) entry which is preliminary data.</text>
</comment>
<dbReference type="Proteomes" id="UP000076580">
    <property type="component" value="Chromosome 02"/>
</dbReference>
<proteinExistence type="predicted"/>
<protein>
    <submittedName>
        <fullName evidence="1">Uncharacterized protein</fullName>
    </submittedName>
</protein>
<accession>A0A151GNC1</accession>
<gene>
    <name evidence="1" type="ORF">DCS_05607</name>
</gene>
<evidence type="ECO:0000313" key="2">
    <source>
        <dbReference type="Proteomes" id="UP000076580"/>
    </source>
</evidence>
<name>A0A151GNC1_DRECN</name>
<dbReference type="EMBL" id="LAYC01000002">
    <property type="protein sequence ID" value="KYK58590.1"/>
    <property type="molecule type" value="Genomic_DNA"/>
</dbReference>
<keyword evidence="2" id="KW-1185">Reference proteome</keyword>
<dbReference type="RefSeq" id="XP_040657942.1">
    <property type="nucleotide sequence ID" value="XM_040802909.1"/>
</dbReference>
<dbReference type="GeneID" id="63718250"/>
<sequence>MLLPDPGGLSTSSTLTAEKVWWYDRTDFEGISYLSSLSSSPIGDGRPSLAFNVGRAPECLLVAENHLGITDLRLADFPASDYVHETPGTWWRTIPLDRTGMKVDVETDGIKLRRLVCGDRDVVTWSVPEPRTPRFHHFTHDSSHRAPARMASFLCNHPKATGYSFLWDCGLVHIHSHTADEDTAFYQSIRPGSWLHMPVDHGELITQIWQQRSPYSREQSIAFVTNTGRVFVAGVYRRTNQSPFALIERPGPKLSRIYFQTSDDGIGSLAFATAAPKHEYVFFHQPQPSSNNIFLSIDNYFFTSHSLHQLEEITPCLASGGTAVTGLLLHFPGGHRGSVGKTRLDRLGDRFSVTEAPLWFLTFGKRPGGYPYVLEVGTCRPDKDGDFQHMQLSRAGKLEWIWSERQCLVICNGHRSPPTT</sequence>
<dbReference type="InParanoid" id="A0A151GNC1"/>
<organism evidence="1 2">
    <name type="scientific">Drechmeria coniospora</name>
    <name type="common">Nematophagous fungus</name>
    <name type="synonym">Meria coniospora</name>
    <dbReference type="NCBI Taxonomy" id="98403"/>
    <lineage>
        <taxon>Eukaryota</taxon>
        <taxon>Fungi</taxon>
        <taxon>Dikarya</taxon>
        <taxon>Ascomycota</taxon>
        <taxon>Pezizomycotina</taxon>
        <taxon>Sordariomycetes</taxon>
        <taxon>Hypocreomycetidae</taxon>
        <taxon>Hypocreales</taxon>
        <taxon>Ophiocordycipitaceae</taxon>
        <taxon>Drechmeria</taxon>
    </lineage>
</organism>
<dbReference type="AlphaFoldDB" id="A0A151GNC1"/>